<accession>A0ABT1SM24</accession>
<feature type="transmembrane region" description="Helical" evidence="6">
    <location>
        <begin position="268"/>
        <end position="289"/>
    </location>
</feature>
<organism evidence="7 8">
    <name type="scientific">Massilicoli timonensis</name>
    <dbReference type="NCBI Taxonomy" id="2015901"/>
    <lineage>
        <taxon>Bacteria</taxon>
        <taxon>Bacillati</taxon>
        <taxon>Bacillota</taxon>
        <taxon>Erysipelotrichia</taxon>
        <taxon>Erysipelotrichales</taxon>
        <taxon>Erysipelotrichaceae</taxon>
        <taxon>Massilicoli</taxon>
    </lineage>
</organism>
<evidence type="ECO:0000313" key="7">
    <source>
        <dbReference type="EMBL" id="MCQ5122063.1"/>
    </source>
</evidence>
<feature type="transmembrane region" description="Helical" evidence="6">
    <location>
        <begin position="229"/>
        <end position="256"/>
    </location>
</feature>
<evidence type="ECO:0000256" key="1">
    <source>
        <dbReference type="ARBA" id="ARBA00004651"/>
    </source>
</evidence>
<keyword evidence="3 6" id="KW-0812">Transmembrane</keyword>
<keyword evidence="2" id="KW-1003">Cell membrane</keyword>
<feature type="transmembrane region" description="Helical" evidence="6">
    <location>
        <begin position="191"/>
        <end position="209"/>
    </location>
</feature>
<dbReference type="RefSeq" id="WP_256197951.1">
    <property type="nucleotide sequence ID" value="NZ_CALVCM010000006.1"/>
</dbReference>
<evidence type="ECO:0000256" key="2">
    <source>
        <dbReference type="ARBA" id="ARBA00022475"/>
    </source>
</evidence>
<dbReference type="Pfam" id="PF01554">
    <property type="entry name" value="MatE"/>
    <property type="match status" value="2"/>
</dbReference>
<evidence type="ECO:0000256" key="3">
    <source>
        <dbReference type="ARBA" id="ARBA00022692"/>
    </source>
</evidence>
<comment type="subcellular location">
    <subcellularLocation>
        <location evidence="1">Cell membrane</location>
        <topology evidence="1">Multi-pass membrane protein</topology>
    </subcellularLocation>
</comment>
<dbReference type="Proteomes" id="UP001524435">
    <property type="component" value="Unassembled WGS sequence"/>
</dbReference>
<gene>
    <name evidence="7" type="ORF">NE663_07305</name>
</gene>
<evidence type="ECO:0000256" key="4">
    <source>
        <dbReference type="ARBA" id="ARBA00022989"/>
    </source>
</evidence>
<feature type="transmembrane region" description="Helical" evidence="6">
    <location>
        <begin position="168"/>
        <end position="185"/>
    </location>
</feature>
<evidence type="ECO:0000256" key="5">
    <source>
        <dbReference type="ARBA" id="ARBA00023136"/>
    </source>
</evidence>
<feature type="transmembrane region" description="Helical" evidence="6">
    <location>
        <begin position="91"/>
        <end position="115"/>
    </location>
</feature>
<keyword evidence="8" id="KW-1185">Reference proteome</keyword>
<dbReference type="EMBL" id="JANGCH010000009">
    <property type="protein sequence ID" value="MCQ5122063.1"/>
    <property type="molecule type" value="Genomic_DNA"/>
</dbReference>
<comment type="caution">
    <text evidence="7">The sequence shown here is derived from an EMBL/GenBank/DDBJ whole genome shotgun (WGS) entry which is preliminary data.</text>
</comment>
<feature type="transmembrane region" description="Helical" evidence="6">
    <location>
        <begin position="391"/>
        <end position="410"/>
    </location>
</feature>
<dbReference type="InterPro" id="IPR002528">
    <property type="entry name" value="MATE_fam"/>
</dbReference>
<sequence>MEWDDLSLHHLKKMFFHYVSNSVIGMAGLSFNVFTDTFFIANGIGSHALAPLNVALPMFSFVSAMAIMSAMGCATRYTLLKAGKHDKEADAVFAHGLVAALLQSLLLLVAGLFFTRPLAVLLGANEAIAADTAQYLFPLLTLGFLFQFNQLFICMIRNDNAPALAMKAMVIGNLVNIVLDYVFIYHFHWGLFGASLASCFSPLTSLLILSTHKLRHRNHFHWHRPKWTLALLGSIYRIGIPSFINEISSGIVMLAFNYLLLKYGGNTAIAAYGIIANLALIIQAIYSGIGQGIQPIISHLYGSGQISLSFQIARYAVVTAASLGILFVGIAFLFPTQLIAIFNSDQNAALEAIAKTGIQLYFPAFLVAGISVSLTSFFSSIHAVNESTILSLGRGIIFVLCFLLLLPPFFEQNGVWLSIPAAEWLSFIIACYFLIRIYRRLYQK</sequence>
<evidence type="ECO:0000256" key="6">
    <source>
        <dbReference type="SAM" id="Phobius"/>
    </source>
</evidence>
<protein>
    <submittedName>
        <fullName evidence="7">MATE family efflux transporter</fullName>
    </submittedName>
</protein>
<feature type="transmembrane region" description="Helical" evidence="6">
    <location>
        <begin position="315"/>
        <end position="340"/>
    </location>
</feature>
<evidence type="ECO:0000313" key="8">
    <source>
        <dbReference type="Proteomes" id="UP001524435"/>
    </source>
</evidence>
<name>A0ABT1SM24_9FIRM</name>
<feature type="transmembrane region" description="Helical" evidence="6">
    <location>
        <begin position="54"/>
        <end position="79"/>
    </location>
</feature>
<feature type="transmembrane region" description="Helical" evidence="6">
    <location>
        <begin position="135"/>
        <end position="156"/>
    </location>
</feature>
<dbReference type="PANTHER" id="PTHR43823">
    <property type="entry name" value="SPORULATION PROTEIN YKVU"/>
    <property type="match status" value="1"/>
</dbReference>
<feature type="transmembrane region" description="Helical" evidence="6">
    <location>
        <begin position="416"/>
        <end position="435"/>
    </location>
</feature>
<keyword evidence="4 6" id="KW-1133">Transmembrane helix</keyword>
<reference evidence="7 8" key="1">
    <citation type="submission" date="2022-06" db="EMBL/GenBank/DDBJ databases">
        <title>Isolation of gut microbiota from human fecal samples.</title>
        <authorList>
            <person name="Pamer E.G."/>
            <person name="Barat B."/>
            <person name="Waligurski E."/>
            <person name="Medina S."/>
            <person name="Paddock L."/>
            <person name="Mostad J."/>
        </authorList>
    </citation>
    <scope>NUCLEOTIDE SEQUENCE [LARGE SCALE GENOMIC DNA]</scope>
    <source>
        <strain evidence="7 8">DFI.6.1</strain>
    </source>
</reference>
<feature type="transmembrane region" description="Helical" evidence="6">
    <location>
        <begin position="15"/>
        <end position="34"/>
    </location>
</feature>
<dbReference type="PANTHER" id="PTHR43823:SF3">
    <property type="entry name" value="MULTIDRUG EXPORT PROTEIN MEPA"/>
    <property type="match status" value="1"/>
</dbReference>
<keyword evidence="5 6" id="KW-0472">Membrane</keyword>
<proteinExistence type="predicted"/>
<feature type="transmembrane region" description="Helical" evidence="6">
    <location>
        <begin position="360"/>
        <end position="379"/>
    </location>
</feature>
<dbReference type="InterPro" id="IPR051327">
    <property type="entry name" value="MATE_MepA_subfamily"/>
</dbReference>